<evidence type="ECO:0000256" key="4">
    <source>
        <dbReference type="ARBA" id="ARBA00022837"/>
    </source>
</evidence>
<protein>
    <recommendedName>
        <fullName evidence="6">EF-hand domain-containing protein</fullName>
    </recommendedName>
</protein>
<keyword evidence="5" id="KW-0464">Manganese</keyword>
<dbReference type="GO" id="GO:0009850">
    <property type="term" value="P:auxin metabolic process"/>
    <property type="evidence" value="ECO:0007669"/>
    <property type="project" value="InterPro"/>
</dbReference>
<accession>A0A8S2B950</accession>
<dbReference type="PANTHER" id="PTHR11014:SF140">
    <property type="entry name" value="IAA-AMINO ACID HYDROLASE ILR1-LIKE 3"/>
    <property type="match status" value="1"/>
</dbReference>
<dbReference type="Gene3D" id="3.40.630.10">
    <property type="entry name" value="Zn peptidases"/>
    <property type="match status" value="1"/>
</dbReference>
<dbReference type="SUPFAM" id="SSF53187">
    <property type="entry name" value="Zn-dependent exopeptidases"/>
    <property type="match status" value="1"/>
</dbReference>
<dbReference type="Pfam" id="PF01546">
    <property type="entry name" value="Peptidase_M20"/>
    <property type="match status" value="1"/>
</dbReference>
<sequence length="882" mass="99168">MKGRISKIGSYAISSSIRDQHQQQPCISCTTFNILAPIYKRLSHKDQSLRESDNRAYWLGRNHRILDWLLYERSSIICLQEFWVGNEELVNLYEKRLGDAGYLSYKLGRTNNRGDGLLTAVHKDYFRVVNSRDLLFNDCGDRVAQLLHVELVPPYSQYDAHQEVLIVNTHLLFPHDSTLSIVRLQQVYKILQYVESYQKEVNLSPMPIILCGDWNGSKRGHVYKFLRSQGFVSSYDTAHRYTDSDAHKWVSHRNHRGNICAVDFIWLLNPNRYRKLLKTSWSEAVFGMFRYLLRRASLTAEDAFAFLKTDNDGDHITFMGFCETLRQLNLTGHCNGLTTKEIKDLWIQADIDGNGLLDYKEFQQRIWNQTWSEQRDAEDGEAKGNQEQTVGFSVKNAVLFPPEVEKGMWPENYSLSDHARLTVVFSPIRMPCSQLVNFPIIASVDFQMDMANFSIPYSTSLLLLLLLVIASSVNGGDQEYSHQLLTEALGDKDWLVSVRRQIHENPELLFELHKTSALIRRELDELGVSYSYPVAKTGIVAQIGSGYPPVVALRADMDALPLQELVEWDHKSKIDGKMHACGHDSHTTMLLGAAKLLSKRKHKLNGTVRLLFQPAEEGGAGALHMIKEGALGDSEAIFGMHVHTGLPTGELATISGPAMASTSIFSVRVSGILPASSETYACVDPVLAASSTILALQLIVSREVDPLLSHVLSVTFMKSGGSEFDVIPAYVEFGGTLRSLTTDGMNLLIKRLKEVVEGEAEVHRCKVDIDMHEDDHPMYPATVNDHNLHEYAEKVLKLLLGPEKVKPGGKVMAGEDFAFYQQKIPGYYLGIGIRNKEIGSVHSVHSPYFFLDENVLPIGSASFAALAEMYLQEHQNQTKSGD</sequence>
<dbReference type="InterPro" id="IPR018247">
    <property type="entry name" value="EF_Hand_1_Ca_BS"/>
</dbReference>
<evidence type="ECO:0000256" key="1">
    <source>
        <dbReference type="ARBA" id="ARBA00006153"/>
    </source>
</evidence>
<dbReference type="Gene3D" id="3.60.10.10">
    <property type="entry name" value="Endonuclease/exonuclease/phosphatase"/>
    <property type="match status" value="1"/>
</dbReference>
<evidence type="ECO:0000256" key="3">
    <source>
        <dbReference type="ARBA" id="ARBA00022801"/>
    </source>
</evidence>
<dbReference type="InterPro" id="IPR044757">
    <property type="entry name" value="ILR1-like_Hyd"/>
</dbReference>
<dbReference type="InterPro" id="IPR036691">
    <property type="entry name" value="Endo/exonu/phosph_ase_sf"/>
</dbReference>
<dbReference type="CDD" id="cd08017">
    <property type="entry name" value="M20_IAA_Hyd"/>
    <property type="match status" value="1"/>
</dbReference>
<evidence type="ECO:0000256" key="2">
    <source>
        <dbReference type="ARBA" id="ARBA00022729"/>
    </source>
</evidence>
<dbReference type="Proteomes" id="UP000682877">
    <property type="component" value="Chromosome 8"/>
</dbReference>
<feature type="domain" description="EF-hand" evidence="6">
    <location>
        <begin position="337"/>
        <end position="372"/>
    </location>
</feature>
<keyword evidence="3" id="KW-0378">Hydrolase</keyword>
<dbReference type="PANTHER" id="PTHR11014">
    <property type="entry name" value="PEPTIDASE M20 FAMILY MEMBER"/>
    <property type="match status" value="1"/>
</dbReference>
<evidence type="ECO:0000259" key="6">
    <source>
        <dbReference type="PROSITE" id="PS50222"/>
    </source>
</evidence>
<dbReference type="SUPFAM" id="SSF47473">
    <property type="entry name" value="EF-hand"/>
    <property type="match status" value="1"/>
</dbReference>
<evidence type="ECO:0000256" key="5">
    <source>
        <dbReference type="ARBA" id="ARBA00023211"/>
    </source>
</evidence>
<evidence type="ECO:0000313" key="8">
    <source>
        <dbReference type="Proteomes" id="UP000682877"/>
    </source>
</evidence>
<dbReference type="Gene3D" id="3.30.70.360">
    <property type="match status" value="1"/>
</dbReference>
<dbReference type="PROSITE" id="PS50222">
    <property type="entry name" value="EF_HAND_2"/>
    <property type="match status" value="1"/>
</dbReference>
<dbReference type="PROSITE" id="PS00018">
    <property type="entry name" value="EF_HAND_1"/>
    <property type="match status" value="1"/>
</dbReference>
<dbReference type="InterPro" id="IPR017439">
    <property type="entry name" value="Amidohydrolase"/>
</dbReference>
<dbReference type="InterPro" id="IPR005135">
    <property type="entry name" value="Endo/exonuclease/phosphatase"/>
</dbReference>
<dbReference type="SUPFAM" id="SSF55031">
    <property type="entry name" value="Bacterial exopeptidase dimerisation domain"/>
    <property type="match status" value="1"/>
</dbReference>
<keyword evidence="4" id="KW-0106">Calcium</keyword>
<dbReference type="InterPro" id="IPR002933">
    <property type="entry name" value="Peptidase_M20"/>
</dbReference>
<comment type="similarity">
    <text evidence="1">Belongs to the peptidase M20 family.</text>
</comment>
<dbReference type="FunFam" id="3.30.70.360:FF:000001">
    <property type="entry name" value="N-acetyldiaminopimelate deacetylase"/>
    <property type="match status" value="1"/>
</dbReference>
<dbReference type="EMBL" id="LR999458">
    <property type="protein sequence ID" value="CAE6239530.1"/>
    <property type="molecule type" value="Genomic_DNA"/>
</dbReference>
<name>A0A8S2B950_ARAAE</name>
<organism evidence="7 8">
    <name type="scientific">Arabidopsis arenosa</name>
    <name type="common">Sand rock-cress</name>
    <name type="synonym">Cardaminopsis arenosa</name>
    <dbReference type="NCBI Taxonomy" id="38785"/>
    <lineage>
        <taxon>Eukaryota</taxon>
        <taxon>Viridiplantae</taxon>
        <taxon>Streptophyta</taxon>
        <taxon>Embryophyta</taxon>
        <taxon>Tracheophyta</taxon>
        <taxon>Spermatophyta</taxon>
        <taxon>Magnoliopsida</taxon>
        <taxon>eudicotyledons</taxon>
        <taxon>Gunneridae</taxon>
        <taxon>Pentapetalae</taxon>
        <taxon>rosids</taxon>
        <taxon>malvids</taxon>
        <taxon>Brassicales</taxon>
        <taxon>Brassicaceae</taxon>
        <taxon>Camelineae</taxon>
        <taxon>Arabidopsis</taxon>
    </lineage>
</organism>
<dbReference type="NCBIfam" id="TIGR01891">
    <property type="entry name" value="amidohydrolases"/>
    <property type="match status" value="1"/>
</dbReference>
<dbReference type="InterPro" id="IPR011992">
    <property type="entry name" value="EF-hand-dom_pair"/>
</dbReference>
<reference evidence="7" key="1">
    <citation type="submission" date="2021-01" db="EMBL/GenBank/DDBJ databases">
        <authorList>
            <person name="Bezrukov I."/>
        </authorList>
    </citation>
    <scope>NUCLEOTIDE SEQUENCE</scope>
</reference>
<dbReference type="SUPFAM" id="SSF56219">
    <property type="entry name" value="DNase I-like"/>
    <property type="match status" value="1"/>
</dbReference>
<gene>
    <name evidence="7" type="ORF">AARE701A_LOCUS21455</name>
</gene>
<dbReference type="FunFam" id="3.60.10.10:FF:000055">
    <property type="entry name" value="Putative calcium-binding protein"/>
    <property type="match status" value="1"/>
</dbReference>
<evidence type="ECO:0000313" key="7">
    <source>
        <dbReference type="EMBL" id="CAE6239530.1"/>
    </source>
</evidence>
<dbReference type="GO" id="GO:0005509">
    <property type="term" value="F:calcium ion binding"/>
    <property type="evidence" value="ECO:0007669"/>
    <property type="project" value="InterPro"/>
</dbReference>
<dbReference type="Pfam" id="PF03372">
    <property type="entry name" value="Exo_endo_phos"/>
    <property type="match status" value="1"/>
</dbReference>
<keyword evidence="2" id="KW-0732">Signal</keyword>
<keyword evidence="8" id="KW-1185">Reference proteome</keyword>
<dbReference type="InterPro" id="IPR036264">
    <property type="entry name" value="Bact_exopeptidase_dim_dom"/>
</dbReference>
<dbReference type="GO" id="GO:0016787">
    <property type="term" value="F:hydrolase activity"/>
    <property type="evidence" value="ECO:0007669"/>
    <property type="project" value="UniProtKB-KW"/>
</dbReference>
<dbReference type="AlphaFoldDB" id="A0A8S2B950"/>
<dbReference type="InterPro" id="IPR002048">
    <property type="entry name" value="EF_hand_dom"/>
</dbReference>
<proteinExistence type="inferred from homology"/>